<dbReference type="AlphaFoldDB" id="A0A0B7AY29"/>
<name>A0A0B7AY29_9EUPU</name>
<organism evidence="1">
    <name type="scientific">Arion vulgaris</name>
    <dbReference type="NCBI Taxonomy" id="1028688"/>
    <lineage>
        <taxon>Eukaryota</taxon>
        <taxon>Metazoa</taxon>
        <taxon>Spiralia</taxon>
        <taxon>Lophotrochozoa</taxon>
        <taxon>Mollusca</taxon>
        <taxon>Gastropoda</taxon>
        <taxon>Heterobranchia</taxon>
        <taxon>Euthyneura</taxon>
        <taxon>Panpulmonata</taxon>
        <taxon>Eupulmonata</taxon>
        <taxon>Stylommatophora</taxon>
        <taxon>Helicina</taxon>
        <taxon>Arionoidea</taxon>
        <taxon>Arionidae</taxon>
        <taxon>Arion</taxon>
    </lineage>
</organism>
<proteinExistence type="predicted"/>
<sequence length="63" mass="7397">FYRIDYIERNTRVLNTLYEVMSVCTHYNLAYKNCKNIKMAAALEDVAYIDLSNMRKVLSGELN</sequence>
<protein>
    <submittedName>
        <fullName evidence="1">Uncharacterized protein</fullName>
    </submittedName>
</protein>
<reference evidence="1" key="1">
    <citation type="submission" date="2014-12" db="EMBL/GenBank/DDBJ databases">
        <title>Insight into the proteome of Arion vulgaris.</title>
        <authorList>
            <person name="Aradska J."/>
            <person name="Bulat T."/>
            <person name="Smidak R."/>
            <person name="Sarate P."/>
            <person name="Gangsoo J."/>
            <person name="Sialana F."/>
            <person name="Bilban M."/>
            <person name="Lubec G."/>
        </authorList>
    </citation>
    <scope>NUCLEOTIDE SEQUENCE</scope>
    <source>
        <tissue evidence="1">Skin</tissue>
    </source>
</reference>
<gene>
    <name evidence="1" type="primary">ORF145324</name>
</gene>
<feature type="non-terminal residue" evidence="1">
    <location>
        <position position="1"/>
    </location>
</feature>
<accession>A0A0B7AY29</accession>
<evidence type="ECO:0000313" key="1">
    <source>
        <dbReference type="EMBL" id="CEK84931.1"/>
    </source>
</evidence>
<dbReference type="EMBL" id="HACG01038066">
    <property type="protein sequence ID" value="CEK84931.1"/>
    <property type="molecule type" value="Transcribed_RNA"/>
</dbReference>